<dbReference type="Proteomes" id="UP000031883">
    <property type="component" value="Chromosome"/>
</dbReference>
<evidence type="ECO:0000313" key="2">
    <source>
        <dbReference type="Proteomes" id="UP000031883"/>
    </source>
</evidence>
<gene>
    <name evidence="1" type="ORF">CH54_818</name>
</gene>
<proteinExistence type="predicted"/>
<accession>A0ABM5SRY1</accession>
<dbReference type="EMBL" id="CP009997">
    <property type="protein sequence ID" value="AJJ37236.1"/>
    <property type="molecule type" value="Genomic_DNA"/>
</dbReference>
<keyword evidence="2" id="KW-1185">Reference proteome</keyword>
<reference evidence="1 2" key="1">
    <citation type="journal article" date="2015" name="Genome Announc.">
        <title>Thirty-Two Complete Genome Assemblies of Nine Yersinia Species, Including Y. pestis, Y. pseudotuberculosis, and Y. enterocolitica.</title>
        <authorList>
            <person name="Johnson S.L."/>
            <person name="Daligault H.E."/>
            <person name="Davenport K.W."/>
            <person name="Jaissle J."/>
            <person name="Frey K.G."/>
            <person name="Ladner J.T."/>
            <person name="Broomall S.M."/>
            <person name="Bishop-Lilly K.A."/>
            <person name="Bruce D.C."/>
            <person name="Coyne S.R."/>
            <person name="Gibbons H.S."/>
            <person name="Lo C.C."/>
            <person name="Munk A.C."/>
            <person name="Rosenzweig C.N."/>
            <person name="Koroleva G.I."/>
            <person name="Palacios G.F."/>
            <person name="Redden C.L."/>
            <person name="Xu Y."/>
            <person name="Minogue T.D."/>
            <person name="Chain P.S."/>
        </authorList>
    </citation>
    <scope>NUCLEOTIDE SEQUENCE [LARGE SCALE GENOMIC DNA]</scope>
    <source>
        <strain evidence="1 2">Y231</strain>
    </source>
</reference>
<evidence type="ECO:0000313" key="1">
    <source>
        <dbReference type="EMBL" id="AJJ37236.1"/>
    </source>
</evidence>
<organism evidence="1 2">
    <name type="scientific">Yersinia rochesterensis</name>
    <dbReference type="NCBI Taxonomy" id="1604335"/>
    <lineage>
        <taxon>Bacteria</taxon>
        <taxon>Pseudomonadati</taxon>
        <taxon>Pseudomonadota</taxon>
        <taxon>Gammaproteobacteria</taxon>
        <taxon>Enterobacterales</taxon>
        <taxon>Yersiniaceae</taxon>
        <taxon>Yersinia</taxon>
    </lineage>
</organism>
<protein>
    <submittedName>
        <fullName evidence="1">Uncharacterized protein</fullName>
    </submittedName>
</protein>
<sequence length="51" mass="5819">MISYCKYPLGWSKEKSNFAKILLMGWNAPQAFIGLLQGKNFDKLVIRVGNE</sequence>
<name>A0ABM5SRY1_9GAMM</name>